<gene>
    <name evidence="3" type="ordered locus">AALP_Aa8g300900</name>
</gene>
<organism evidence="3 4">
    <name type="scientific">Arabis alpina</name>
    <name type="common">Alpine rock-cress</name>
    <dbReference type="NCBI Taxonomy" id="50452"/>
    <lineage>
        <taxon>Eukaryota</taxon>
        <taxon>Viridiplantae</taxon>
        <taxon>Streptophyta</taxon>
        <taxon>Embryophyta</taxon>
        <taxon>Tracheophyta</taxon>
        <taxon>Spermatophyta</taxon>
        <taxon>Magnoliopsida</taxon>
        <taxon>eudicotyledons</taxon>
        <taxon>Gunneridae</taxon>
        <taxon>Pentapetalae</taxon>
        <taxon>rosids</taxon>
        <taxon>malvids</taxon>
        <taxon>Brassicales</taxon>
        <taxon>Brassicaceae</taxon>
        <taxon>Arabideae</taxon>
        <taxon>Arabis</taxon>
    </lineage>
</organism>
<keyword evidence="4" id="KW-1185">Reference proteome</keyword>
<dbReference type="Proteomes" id="UP000029120">
    <property type="component" value="Chromosome 8"/>
</dbReference>
<accession>A0A087GAE1</accession>
<protein>
    <submittedName>
        <fullName evidence="3">Uncharacterized protein</fullName>
    </submittedName>
</protein>
<evidence type="ECO:0000313" key="4">
    <source>
        <dbReference type="Proteomes" id="UP000029120"/>
    </source>
</evidence>
<keyword evidence="1" id="KW-0175">Coiled coil</keyword>
<evidence type="ECO:0000313" key="3">
    <source>
        <dbReference type="EMBL" id="KFK26843.1"/>
    </source>
</evidence>
<dbReference type="Gramene" id="KFK26843">
    <property type="protein sequence ID" value="KFK26843"/>
    <property type="gene ID" value="AALP_AA8G300900"/>
</dbReference>
<dbReference type="AlphaFoldDB" id="A0A087GAE1"/>
<reference evidence="4" key="1">
    <citation type="journal article" date="2015" name="Nat. Plants">
        <title>Genome expansion of Arabis alpina linked with retrotransposition and reduced symmetric DNA methylation.</title>
        <authorList>
            <person name="Willing E.M."/>
            <person name="Rawat V."/>
            <person name="Mandakova T."/>
            <person name="Maumus F."/>
            <person name="James G.V."/>
            <person name="Nordstroem K.J."/>
            <person name="Becker C."/>
            <person name="Warthmann N."/>
            <person name="Chica C."/>
            <person name="Szarzynska B."/>
            <person name="Zytnicki M."/>
            <person name="Albani M.C."/>
            <person name="Kiefer C."/>
            <person name="Bergonzi S."/>
            <person name="Castaings L."/>
            <person name="Mateos J.L."/>
            <person name="Berns M.C."/>
            <person name="Bujdoso N."/>
            <person name="Piofczyk T."/>
            <person name="de Lorenzo L."/>
            <person name="Barrero-Sicilia C."/>
            <person name="Mateos I."/>
            <person name="Piednoel M."/>
            <person name="Hagmann J."/>
            <person name="Chen-Min-Tao R."/>
            <person name="Iglesias-Fernandez R."/>
            <person name="Schuster S.C."/>
            <person name="Alonso-Blanco C."/>
            <person name="Roudier F."/>
            <person name="Carbonero P."/>
            <person name="Paz-Ares J."/>
            <person name="Davis S.J."/>
            <person name="Pecinka A."/>
            <person name="Quesneville H."/>
            <person name="Colot V."/>
            <person name="Lysak M.A."/>
            <person name="Weigel D."/>
            <person name="Coupland G."/>
            <person name="Schneeberger K."/>
        </authorList>
    </citation>
    <scope>NUCLEOTIDE SEQUENCE [LARGE SCALE GENOMIC DNA]</scope>
    <source>
        <strain evidence="4">cv. Pajares</strain>
    </source>
</reference>
<dbReference type="EMBL" id="CM002876">
    <property type="protein sequence ID" value="KFK26843.1"/>
    <property type="molecule type" value="Genomic_DNA"/>
</dbReference>
<feature type="coiled-coil region" evidence="1">
    <location>
        <begin position="83"/>
        <end position="127"/>
    </location>
</feature>
<proteinExistence type="predicted"/>
<evidence type="ECO:0000256" key="2">
    <source>
        <dbReference type="SAM" id="MobiDB-lite"/>
    </source>
</evidence>
<name>A0A087GAE1_ARAAL</name>
<sequence>MSDKRRNEPLGDDERDSKRTRTDLASPPILVSKSVFDDDAAAARLFATVFLAYVNRVGHELEAEIEKQRRRADNHAKGELIPRAERDKYIEQLEKRNKELESALGDNAKLRAKMEKLAKELETVQTDASNSKIFLKKRNAPVDEL</sequence>
<feature type="region of interest" description="Disordered" evidence="2">
    <location>
        <begin position="1"/>
        <end position="24"/>
    </location>
</feature>
<evidence type="ECO:0000256" key="1">
    <source>
        <dbReference type="SAM" id="Coils"/>
    </source>
</evidence>